<dbReference type="InterPro" id="IPR039426">
    <property type="entry name" value="TonB-dep_rcpt-like"/>
</dbReference>
<dbReference type="InterPro" id="IPR000531">
    <property type="entry name" value="Beta-barrel_TonB"/>
</dbReference>
<dbReference type="KEGG" id="des:DSOUD_3277"/>
<evidence type="ECO:0000256" key="4">
    <source>
        <dbReference type="ARBA" id="ARBA00022692"/>
    </source>
</evidence>
<dbReference type="Proteomes" id="UP000057158">
    <property type="component" value="Chromosome"/>
</dbReference>
<dbReference type="PROSITE" id="PS52016">
    <property type="entry name" value="TONB_DEPENDENT_REC_3"/>
    <property type="match status" value="1"/>
</dbReference>
<dbReference type="Pfam" id="PF00593">
    <property type="entry name" value="TonB_dep_Rec_b-barrel"/>
    <property type="match status" value="1"/>
</dbReference>
<keyword evidence="3 8" id="KW-1134">Transmembrane beta strand</keyword>
<dbReference type="STRING" id="1603606.DSOUD_3277"/>
<dbReference type="GO" id="GO:0044718">
    <property type="term" value="P:siderophore transmembrane transport"/>
    <property type="evidence" value="ECO:0007669"/>
    <property type="project" value="TreeGrafter"/>
</dbReference>
<protein>
    <submittedName>
        <fullName evidence="12">Ligand-gated TonB-dependent outer membrane channel</fullName>
    </submittedName>
</protein>
<dbReference type="OrthoDB" id="9800913at2"/>
<gene>
    <name evidence="12" type="ORF">DSOUD_3277</name>
</gene>
<evidence type="ECO:0000259" key="10">
    <source>
        <dbReference type="Pfam" id="PF00593"/>
    </source>
</evidence>
<accession>A0A0M4D973</accession>
<keyword evidence="2 8" id="KW-0813">Transport</keyword>
<evidence type="ECO:0000256" key="6">
    <source>
        <dbReference type="ARBA" id="ARBA00023136"/>
    </source>
</evidence>
<dbReference type="Pfam" id="PF07715">
    <property type="entry name" value="Plug"/>
    <property type="match status" value="1"/>
</dbReference>
<feature type="domain" description="TonB-dependent receptor-like beta-barrel" evidence="10">
    <location>
        <begin position="233"/>
        <end position="649"/>
    </location>
</feature>
<organism evidence="12 13">
    <name type="scientific">Desulfuromonas soudanensis</name>
    <dbReference type="NCBI Taxonomy" id="1603606"/>
    <lineage>
        <taxon>Bacteria</taxon>
        <taxon>Pseudomonadati</taxon>
        <taxon>Thermodesulfobacteriota</taxon>
        <taxon>Desulfuromonadia</taxon>
        <taxon>Desulfuromonadales</taxon>
        <taxon>Desulfuromonadaceae</taxon>
        <taxon>Desulfuromonas</taxon>
    </lineage>
</organism>
<evidence type="ECO:0000256" key="3">
    <source>
        <dbReference type="ARBA" id="ARBA00022452"/>
    </source>
</evidence>
<keyword evidence="4 8" id="KW-0812">Transmembrane</keyword>
<feature type="domain" description="TonB-dependent receptor plug" evidence="11">
    <location>
        <begin position="67"/>
        <end position="176"/>
    </location>
</feature>
<evidence type="ECO:0000256" key="9">
    <source>
        <dbReference type="RuleBase" id="RU003357"/>
    </source>
</evidence>
<dbReference type="GO" id="GO:0009279">
    <property type="term" value="C:cell outer membrane"/>
    <property type="evidence" value="ECO:0007669"/>
    <property type="project" value="UniProtKB-SubCell"/>
</dbReference>
<keyword evidence="13" id="KW-1185">Reference proteome</keyword>
<dbReference type="PATRIC" id="fig|1603606.3.peg.3525"/>
<dbReference type="AlphaFoldDB" id="A0A0M4D973"/>
<evidence type="ECO:0000256" key="5">
    <source>
        <dbReference type="ARBA" id="ARBA00023077"/>
    </source>
</evidence>
<evidence type="ECO:0000259" key="11">
    <source>
        <dbReference type="Pfam" id="PF07715"/>
    </source>
</evidence>
<evidence type="ECO:0000256" key="8">
    <source>
        <dbReference type="PROSITE-ProRule" id="PRU01360"/>
    </source>
</evidence>
<dbReference type="EMBL" id="CP010802">
    <property type="protein sequence ID" value="ALC17997.1"/>
    <property type="molecule type" value="Genomic_DNA"/>
</dbReference>
<dbReference type="RefSeq" id="WP_053551960.1">
    <property type="nucleotide sequence ID" value="NZ_CP010802.1"/>
</dbReference>
<dbReference type="Gene3D" id="2.170.130.10">
    <property type="entry name" value="TonB-dependent receptor, plug domain"/>
    <property type="match status" value="1"/>
</dbReference>
<proteinExistence type="inferred from homology"/>
<dbReference type="InterPro" id="IPR037066">
    <property type="entry name" value="Plug_dom_sf"/>
</dbReference>
<name>A0A0M4D973_9BACT</name>
<evidence type="ECO:0000256" key="7">
    <source>
        <dbReference type="ARBA" id="ARBA00023237"/>
    </source>
</evidence>
<keyword evidence="7 8" id="KW-0998">Cell outer membrane</keyword>
<dbReference type="GO" id="GO:0015344">
    <property type="term" value="F:siderophore uptake transmembrane transporter activity"/>
    <property type="evidence" value="ECO:0007669"/>
    <property type="project" value="TreeGrafter"/>
</dbReference>
<evidence type="ECO:0000256" key="1">
    <source>
        <dbReference type="ARBA" id="ARBA00004571"/>
    </source>
</evidence>
<reference evidence="12 13" key="1">
    <citation type="submission" date="2015-07" db="EMBL/GenBank/DDBJ databases">
        <title>Isolation and Genomic Characterization of a Novel Halophilic Metal-Reducing Deltaproteobacterium from the Deep Subsurface.</title>
        <authorList>
            <person name="Badalamenti J.P."/>
            <person name="Summers Z.M."/>
            <person name="Gralnick J.A."/>
            <person name="Bond D.R."/>
        </authorList>
    </citation>
    <scope>NUCLEOTIDE SEQUENCE [LARGE SCALE GENOMIC DNA]</scope>
    <source>
        <strain evidence="12 13">WTL</strain>
    </source>
</reference>
<dbReference type="SUPFAM" id="SSF56935">
    <property type="entry name" value="Porins"/>
    <property type="match status" value="1"/>
</dbReference>
<keyword evidence="6 8" id="KW-0472">Membrane</keyword>
<comment type="subcellular location">
    <subcellularLocation>
        <location evidence="1 8">Cell outer membrane</location>
        <topology evidence="1 8">Multi-pass membrane protein</topology>
    </subcellularLocation>
</comment>
<evidence type="ECO:0000256" key="2">
    <source>
        <dbReference type="ARBA" id="ARBA00022448"/>
    </source>
</evidence>
<keyword evidence="5 9" id="KW-0798">TonB box</keyword>
<evidence type="ECO:0000313" key="12">
    <source>
        <dbReference type="EMBL" id="ALC17997.1"/>
    </source>
</evidence>
<dbReference type="PANTHER" id="PTHR30069:SF27">
    <property type="entry name" value="BLL4766 PROTEIN"/>
    <property type="match status" value="1"/>
</dbReference>
<comment type="similarity">
    <text evidence="8 9">Belongs to the TonB-dependent receptor family.</text>
</comment>
<dbReference type="InterPro" id="IPR036942">
    <property type="entry name" value="Beta-barrel_TonB_sf"/>
</dbReference>
<dbReference type="Gene3D" id="2.40.170.20">
    <property type="entry name" value="TonB-dependent receptor, beta-barrel domain"/>
    <property type="match status" value="1"/>
</dbReference>
<dbReference type="InterPro" id="IPR012910">
    <property type="entry name" value="Plug_dom"/>
</dbReference>
<dbReference type="PANTHER" id="PTHR30069">
    <property type="entry name" value="TONB-DEPENDENT OUTER MEMBRANE RECEPTOR"/>
    <property type="match status" value="1"/>
</dbReference>
<sequence length="681" mass="75168">MSSSPPGGSPHSRTLLRRLVPVAALLLTFTGAAPLRAAEDGSELLEMSLETLMNLEVTSAAKNAQPLAEAAAAIFVISREEIRRSGVTSIPEALRLAPGVQVARISANAWAVSARGFNGRFANKLLVLMDGRSLYNSMFSGVFWDVQDTLLEDVERIEVIRGPGAVLWGANAVNGVINIITRSAEKTTGTLLTAGGGTEERAFVAARQGMRLGDQAALRIWGKGFERDGGHQTDDGNGADDWRSLRGGLRLDGKDRRGNSYLLTGDLYRAQVGETFTIPQLTPPYSASVDMDTRTTGGFLLGRWTHLSTRGSELALQLYYDRARNQDLVARQLREVYDLDLQHRVSPGNRHTLLWGGGYRYSPDRSSAGAVTSFAPPDNHQQLFRFFLQDDVVLVEKGLRLILGAQVEHNDHSGWEVQPTLRLLGHPRPGQTLWAAVSRAVRTPARSEDDIRIKQVVLPDPPNPPTQVILQGSRSVQAEDLLALEAGYRADLGRHSSIDIAAFYHRYDNLITVEPGTPYLETTPPPPHYVYPLVAANAMDGESFGVELAGEWQVLPCWRLQGSYSYLQLLLEVDEGSNTLFKELAEASPHHQGTLRSSLDLTDNLEWDLWWRYVGDLPSSAIRHYQTLDARIAWRPRTGLELALVGQNLLAPRHGEFASEYLDAARIEIERGVYGKATWQF</sequence>
<evidence type="ECO:0000313" key="13">
    <source>
        <dbReference type="Proteomes" id="UP000057158"/>
    </source>
</evidence>